<accession>A0A9N9S4N2</accession>
<dbReference type="EMBL" id="OU895879">
    <property type="protein sequence ID" value="CAG9809406.1"/>
    <property type="molecule type" value="Genomic_DNA"/>
</dbReference>
<feature type="domain" description="Fatty acid hydroxylase" evidence="6">
    <location>
        <begin position="156"/>
        <end position="274"/>
    </location>
</feature>
<reference evidence="7" key="2">
    <citation type="submission" date="2022-10" db="EMBL/GenBank/DDBJ databases">
        <authorList>
            <consortium name="ENA_rothamsted_submissions"/>
            <consortium name="culmorum"/>
            <person name="King R."/>
        </authorList>
    </citation>
    <scope>NUCLEOTIDE SEQUENCE</scope>
</reference>
<dbReference type="GO" id="GO:0016491">
    <property type="term" value="F:oxidoreductase activity"/>
    <property type="evidence" value="ECO:0007669"/>
    <property type="project" value="InterPro"/>
</dbReference>
<evidence type="ECO:0000259" key="6">
    <source>
        <dbReference type="Pfam" id="PF04116"/>
    </source>
</evidence>
<dbReference type="GO" id="GO:0008610">
    <property type="term" value="P:lipid biosynthetic process"/>
    <property type="evidence" value="ECO:0007669"/>
    <property type="project" value="InterPro"/>
</dbReference>
<evidence type="ECO:0000256" key="2">
    <source>
        <dbReference type="ARBA" id="ARBA00022692"/>
    </source>
</evidence>
<reference evidence="7" key="1">
    <citation type="submission" date="2022-01" db="EMBL/GenBank/DDBJ databases">
        <authorList>
            <person name="King R."/>
        </authorList>
    </citation>
    <scope>NUCLEOTIDE SEQUENCE</scope>
</reference>
<keyword evidence="8" id="KW-1185">Reference proteome</keyword>
<organism evidence="7 8">
    <name type="scientific">Chironomus riparius</name>
    <dbReference type="NCBI Taxonomy" id="315576"/>
    <lineage>
        <taxon>Eukaryota</taxon>
        <taxon>Metazoa</taxon>
        <taxon>Ecdysozoa</taxon>
        <taxon>Arthropoda</taxon>
        <taxon>Hexapoda</taxon>
        <taxon>Insecta</taxon>
        <taxon>Pterygota</taxon>
        <taxon>Neoptera</taxon>
        <taxon>Endopterygota</taxon>
        <taxon>Diptera</taxon>
        <taxon>Nematocera</taxon>
        <taxon>Chironomoidea</taxon>
        <taxon>Chironomidae</taxon>
        <taxon>Chironominae</taxon>
        <taxon>Chironomus</taxon>
    </lineage>
</organism>
<feature type="transmembrane region" description="Helical" evidence="5">
    <location>
        <begin position="12"/>
        <end position="28"/>
    </location>
</feature>
<evidence type="ECO:0000256" key="3">
    <source>
        <dbReference type="ARBA" id="ARBA00022989"/>
    </source>
</evidence>
<protein>
    <recommendedName>
        <fullName evidence="6">Fatty acid hydroxylase domain-containing protein</fullName>
    </recommendedName>
</protein>
<dbReference type="AlphaFoldDB" id="A0A9N9S4N2"/>
<evidence type="ECO:0000313" key="7">
    <source>
        <dbReference type="EMBL" id="CAG9809406.1"/>
    </source>
</evidence>
<keyword evidence="3 5" id="KW-1133">Transmembrane helix</keyword>
<evidence type="ECO:0000256" key="4">
    <source>
        <dbReference type="ARBA" id="ARBA00023136"/>
    </source>
</evidence>
<evidence type="ECO:0000313" key="8">
    <source>
        <dbReference type="Proteomes" id="UP001153620"/>
    </source>
</evidence>
<dbReference type="GO" id="GO:0016020">
    <property type="term" value="C:membrane"/>
    <property type="evidence" value="ECO:0007669"/>
    <property type="project" value="UniProtKB-SubCell"/>
</dbReference>
<dbReference type="InterPro" id="IPR050307">
    <property type="entry name" value="Sterol_Desaturase_Related"/>
</dbReference>
<comment type="subcellular location">
    <subcellularLocation>
        <location evidence="1">Membrane</location>
    </subcellularLocation>
</comment>
<name>A0A9N9S4N2_9DIPT</name>
<dbReference type="InterPro" id="IPR006694">
    <property type="entry name" value="Fatty_acid_hydroxylase"/>
</dbReference>
<proteinExistence type="predicted"/>
<feature type="transmembrane region" description="Helical" evidence="5">
    <location>
        <begin position="106"/>
        <end position="129"/>
    </location>
</feature>
<dbReference type="OrthoDB" id="408954at2759"/>
<gene>
    <name evidence="7" type="ORF">CHIRRI_LOCUS12232</name>
</gene>
<dbReference type="PANTHER" id="PTHR11863">
    <property type="entry name" value="STEROL DESATURASE"/>
    <property type="match status" value="1"/>
</dbReference>
<sequence>MQIIFRTAPNYFWFFIIWCISKITQYILKQEKTVWEVIWERSLIYFDNDEYNLFINGIFLTTSIGGLWLLALYTFFDFTQKPKFIRKYKVNPNTHEPPDLKGMMKILILAAFNATFITKPTFILIFYVLKWREFPDIQVLPNIQTVLISCFISDHLYDAVVYCVHRTLHHRFFYKSIHKLHHEYKSPIAFAALYSHPVEQVFQNSLPLCAGLFVLRCHIATAWIYMISSMFSSTITHSGYHLPFLNSPQWHDYHHMKFDCNYSTIGLMDRIFGTDKMYRNSVCEKRDELLISFKSTRELYPDKN</sequence>
<dbReference type="Proteomes" id="UP001153620">
    <property type="component" value="Chromosome 3"/>
</dbReference>
<evidence type="ECO:0000256" key="1">
    <source>
        <dbReference type="ARBA" id="ARBA00004370"/>
    </source>
</evidence>
<dbReference type="Pfam" id="PF04116">
    <property type="entry name" value="FA_hydroxylase"/>
    <property type="match status" value="1"/>
</dbReference>
<keyword evidence="4 5" id="KW-0472">Membrane</keyword>
<feature type="transmembrane region" description="Helical" evidence="5">
    <location>
        <begin position="53"/>
        <end position="76"/>
    </location>
</feature>
<evidence type="ECO:0000256" key="5">
    <source>
        <dbReference type="SAM" id="Phobius"/>
    </source>
</evidence>
<keyword evidence="2 5" id="KW-0812">Transmembrane</keyword>
<dbReference type="GO" id="GO:0005506">
    <property type="term" value="F:iron ion binding"/>
    <property type="evidence" value="ECO:0007669"/>
    <property type="project" value="InterPro"/>
</dbReference>